<dbReference type="AlphaFoldDB" id="A0A4Y2EEU1"/>
<reference evidence="1 2" key="1">
    <citation type="journal article" date="2019" name="Sci. Rep.">
        <title>Orb-weaving spider Araneus ventricosus genome elucidates the spidroin gene catalogue.</title>
        <authorList>
            <person name="Kono N."/>
            <person name="Nakamura H."/>
            <person name="Ohtoshi R."/>
            <person name="Moran D.A.P."/>
            <person name="Shinohara A."/>
            <person name="Yoshida Y."/>
            <person name="Fujiwara M."/>
            <person name="Mori M."/>
            <person name="Tomita M."/>
            <person name="Arakawa K."/>
        </authorList>
    </citation>
    <scope>NUCLEOTIDE SEQUENCE [LARGE SCALE GENOMIC DNA]</scope>
</reference>
<accession>A0A4Y2EEU1</accession>
<gene>
    <name evidence="1" type="ORF">AVEN_222383_1</name>
</gene>
<keyword evidence="2" id="KW-1185">Reference proteome</keyword>
<organism evidence="1 2">
    <name type="scientific">Araneus ventricosus</name>
    <name type="common">Orbweaver spider</name>
    <name type="synonym">Epeira ventricosa</name>
    <dbReference type="NCBI Taxonomy" id="182803"/>
    <lineage>
        <taxon>Eukaryota</taxon>
        <taxon>Metazoa</taxon>
        <taxon>Ecdysozoa</taxon>
        <taxon>Arthropoda</taxon>
        <taxon>Chelicerata</taxon>
        <taxon>Arachnida</taxon>
        <taxon>Araneae</taxon>
        <taxon>Araneomorphae</taxon>
        <taxon>Entelegynae</taxon>
        <taxon>Araneoidea</taxon>
        <taxon>Araneidae</taxon>
        <taxon>Araneus</taxon>
    </lineage>
</organism>
<evidence type="ECO:0000313" key="2">
    <source>
        <dbReference type="Proteomes" id="UP000499080"/>
    </source>
</evidence>
<name>A0A4Y2EEU1_ARAVE</name>
<protein>
    <submittedName>
        <fullName evidence="1">Uncharacterized protein</fullName>
    </submittedName>
</protein>
<proteinExistence type="predicted"/>
<evidence type="ECO:0000313" key="1">
    <source>
        <dbReference type="EMBL" id="GBM27307.1"/>
    </source>
</evidence>
<sequence length="102" mass="11609">MGCSFQDEDSCRMGDLYKGVSPQLTAMLLYTVAQKCCLLTGVDLFPLAGTYIGHPLEIILLAERHRPFLQLFPWFGRFSKLVKRHICLFQTHGLHSSHYVPP</sequence>
<comment type="caution">
    <text evidence="1">The sequence shown here is derived from an EMBL/GenBank/DDBJ whole genome shotgun (WGS) entry which is preliminary data.</text>
</comment>
<dbReference type="Proteomes" id="UP000499080">
    <property type="component" value="Unassembled WGS sequence"/>
</dbReference>
<dbReference type="EMBL" id="BGPR01000581">
    <property type="protein sequence ID" value="GBM27307.1"/>
    <property type="molecule type" value="Genomic_DNA"/>
</dbReference>